<sequence>MSSSVNISHKLHSNGVLNLPRASPTSKSLTEALLWKDAEKYHCYFTEAGFHNHLSHHILAAYDLGASPALLQKIYDEESSYQRPIMLEKTDKEIKITEENWSQYLGNEHAYGAFFKFFESRVSTFGALETLEEFIFSSASNEKGKWMLSRLMGGALHPFILIGYALEFGNDALVATGIAMACVTSPIAPELFEFGSEKNSRASGPGLSILEILSLFQNSPTLKPVMPYARDKLFGLALLRPTLQPEDGRVEAIRALCAQFHVDETLGDAEMMAKIEELIWASVLILFATGKDGRKPRLDFFLMHLVTSSLFLRCYINALQNPGSKAKIIKAFLPQLLIISLVRATDKPRPPYGAPYKPGKNSIGSPLNDEDYNPWPALIEASIHAPDSHVLKTMRTLVLAAREYGDTPVGLVPGASKQSEGTGANANGAPMPKETHEGAMKLDGSIFVRAAGILMDYMGWTSYGQLARDDWDRSGLGWDDAWNDED</sequence>
<evidence type="ECO:0000313" key="4">
    <source>
        <dbReference type="Proteomes" id="UP000799118"/>
    </source>
</evidence>
<dbReference type="OrthoDB" id="10004862at2759"/>
<organism evidence="3 4">
    <name type="scientific">Gymnopus androsaceus JB14</name>
    <dbReference type="NCBI Taxonomy" id="1447944"/>
    <lineage>
        <taxon>Eukaryota</taxon>
        <taxon>Fungi</taxon>
        <taxon>Dikarya</taxon>
        <taxon>Basidiomycota</taxon>
        <taxon>Agaricomycotina</taxon>
        <taxon>Agaricomycetes</taxon>
        <taxon>Agaricomycetidae</taxon>
        <taxon>Agaricales</taxon>
        <taxon>Marasmiineae</taxon>
        <taxon>Omphalotaceae</taxon>
        <taxon>Gymnopus</taxon>
    </lineage>
</organism>
<evidence type="ECO:0000256" key="1">
    <source>
        <dbReference type="ARBA" id="ARBA00023002"/>
    </source>
</evidence>
<evidence type="ECO:0000313" key="3">
    <source>
        <dbReference type="EMBL" id="KAE9388899.1"/>
    </source>
</evidence>
<accession>A0A6A4GSX5</accession>
<proteinExistence type="predicted"/>
<evidence type="ECO:0000256" key="2">
    <source>
        <dbReference type="SAM" id="MobiDB-lite"/>
    </source>
</evidence>
<dbReference type="Pfam" id="PF14027">
    <property type="entry name" value="Questin_oxidase"/>
    <property type="match status" value="1"/>
</dbReference>
<dbReference type="EMBL" id="ML769720">
    <property type="protein sequence ID" value="KAE9388899.1"/>
    <property type="molecule type" value="Genomic_DNA"/>
</dbReference>
<dbReference type="Proteomes" id="UP000799118">
    <property type="component" value="Unassembled WGS sequence"/>
</dbReference>
<feature type="compositionally biased region" description="Polar residues" evidence="2">
    <location>
        <begin position="416"/>
        <end position="425"/>
    </location>
</feature>
<gene>
    <name evidence="3" type="ORF">BT96DRAFT_926816</name>
</gene>
<name>A0A6A4GSX5_9AGAR</name>
<evidence type="ECO:0008006" key="5">
    <source>
        <dbReference type="Google" id="ProtNLM"/>
    </source>
</evidence>
<feature type="region of interest" description="Disordered" evidence="2">
    <location>
        <begin position="414"/>
        <end position="436"/>
    </location>
</feature>
<reference evidence="3" key="1">
    <citation type="journal article" date="2019" name="Environ. Microbiol.">
        <title>Fungal ecological strategies reflected in gene transcription - a case study of two litter decomposers.</title>
        <authorList>
            <person name="Barbi F."/>
            <person name="Kohler A."/>
            <person name="Barry K."/>
            <person name="Baskaran P."/>
            <person name="Daum C."/>
            <person name="Fauchery L."/>
            <person name="Ihrmark K."/>
            <person name="Kuo A."/>
            <person name="LaButti K."/>
            <person name="Lipzen A."/>
            <person name="Morin E."/>
            <person name="Grigoriev I.V."/>
            <person name="Henrissat B."/>
            <person name="Lindahl B."/>
            <person name="Martin F."/>
        </authorList>
    </citation>
    <scope>NUCLEOTIDE SEQUENCE</scope>
    <source>
        <strain evidence="3">JB14</strain>
    </source>
</reference>
<dbReference type="PANTHER" id="PTHR35870:SF1">
    <property type="entry name" value="PROTEIN, PUTATIVE (AFU_ORTHOLOGUE AFUA_5G03330)-RELATED"/>
    <property type="match status" value="1"/>
</dbReference>
<dbReference type="GO" id="GO:0016491">
    <property type="term" value="F:oxidoreductase activity"/>
    <property type="evidence" value="ECO:0007669"/>
    <property type="project" value="UniProtKB-KW"/>
</dbReference>
<dbReference type="AlphaFoldDB" id="A0A6A4GSX5"/>
<keyword evidence="4" id="KW-1185">Reference proteome</keyword>
<dbReference type="InterPro" id="IPR025337">
    <property type="entry name" value="Questin_oxidase-like"/>
</dbReference>
<dbReference type="PANTHER" id="PTHR35870">
    <property type="entry name" value="PROTEIN, PUTATIVE (AFU_ORTHOLOGUE AFUA_5G03330)-RELATED"/>
    <property type="match status" value="1"/>
</dbReference>
<protein>
    <recommendedName>
        <fullName evidence="5">Oxidoreductase AflY</fullName>
    </recommendedName>
</protein>
<keyword evidence="1" id="KW-0560">Oxidoreductase</keyword>